<gene>
    <name evidence="1" type="ORF">SAMN05660464_3282</name>
</gene>
<accession>A0A1I5QRP2</accession>
<dbReference type="OrthoDB" id="4739604at2"/>
<dbReference type="CDD" id="cd09022">
    <property type="entry name" value="Aldose_epim_Ec_YihR"/>
    <property type="match status" value="1"/>
</dbReference>
<evidence type="ECO:0000313" key="2">
    <source>
        <dbReference type="Proteomes" id="UP000198857"/>
    </source>
</evidence>
<dbReference type="GO" id="GO:0030246">
    <property type="term" value="F:carbohydrate binding"/>
    <property type="evidence" value="ECO:0007669"/>
    <property type="project" value="InterPro"/>
</dbReference>
<dbReference type="InterPro" id="IPR008183">
    <property type="entry name" value="Aldose_1/G6P_1-epimerase"/>
</dbReference>
<keyword evidence="2" id="KW-1185">Reference proteome</keyword>
<dbReference type="Proteomes" id="UP000198857">
    <property type="component" value="Unassembled WGS sequence"/>
</dbReference>
<dbReference type="GO" id="GO:0006006">
    <property type="term" value="P:glucose metabolic process"/>
    <property type="evidence" value="ECO:0007669"/>
    <property type="project" value="TreeGrafter"/>
</dbReference>
<dbReference type="Pfam" id="PF01263">
    <property type="entry name" value="Aldose_epim"/>
    <property type="match status" value="1"/>
</dbReference>
<dbReference type="RefSeq" id="WP_091111321.1">
    <property type="nucleotide sequence ID" value="NZ_FOWQ01000005.1"/>
</dbReference>
<dbReference type="InterPro" id="IPR037480">
    <property type="entry name" value="YihR-like"/>
</dbReference>
<dbReference type="SUPFAM" id="SSF74650">
    <property type="entry name" value="Galactose mutarotase-like"/>
    <property type="match status" value="1"/>
</dbReference>
<reference evidence="2" key="1">
    <citation type="submission" date="2016-10" db="EMBL/GenBank/DDBJ databases">
        <authorList>
            <person name="Varghese N."/>
            <person name="Submissions S."/>
        </authorList>
    </citation>
    <scope>NUCLEOTIDE SEQUENCE [LARGE SCALE GENOMIC DNA]</scope>
    <source>
        <strain evidence="2">DSM 44208</strain>
    </source>
</reference>
<dbReference type="GO" id="GO:0004034">
    <property type="term" value="F:aldose 1-epimerase activity"/>
    <property type="evidence" value="ECO:0007669"/>
    <property type="project" value="TreeGrafter"/>
</dbReference>
<dbReference type="PANTHER" id="PTHR10091">
    <property type="entry name" value="ALDOSE-1-EPIMERASE"/>
    <property type="match status" value="1"/>
</dbReference>
<name>A0A1I5QRP2_9ACTN</name>
<evidence type="ECO:0000313" key="1">
    <source>
        <dbReference type="EMBL" id="SFP48925.1"/>
    </source>
</evidence>
<organism evidence="1 2">
    <name type="scientific">Geodermatophilus dictyosporus</name>
    <dbReference type="NCBI Taxonomy" id="1523247"/>
    <lineage>
        <taxon>Bacteria</taxon>
        <taxon>Bacillati</taxon>
        <taxon>Actinomycetota</taxon>
        <taxon>Actinomycetes</taxon>
        <taxon>Geodermatophilales</taxon>
        <taxon>Geodermatophilaceae</taxon>
        <taxon>Geodermatophilus</taxon>
    </lineage>
</organism>
<dbReference type="PANTHER" id="PTHR10091:SF0">
    <property type="entry name" value="GALACTOSE MUTAROTASE"/>
    <property type="match status" value="1"/>
</dbReference>
<protein>
    <submittedName>
        <fullName evidence="1">Aldose 1-epimerase</fullName>
    </submittedName>
</protein>
<dbReference type="STRING" id="1523247.SAMN05660464_3282"/>
<dbReference type="InterPro" id="IPR011013">
    <property type="entry name" value="Gal_mutarotase_sf_dom"/>
</dbReference>
<dbReference type="AlphaFoldDB" id="A0A1I5QRP2"/>
<proteinExistence type="predicted"/>
<dbReference type="EMBL" id="FOWQ01000005">
    <property type="protein sequence ID" value="SFP48925.1"/>
    <property type="molecule type" value="Genomic_DNA"/>
</dbReference>
<sequence length="313" mass="34007">MTSRVPPTGEQVELRAGDVTAVVTEVGGGLRRLRLRDRDLVAGFGADAARPVFRGSVLAPWPNRVGDGRYRWAGREEQLPLTEPDRRTALHGLLCWTRWEVRDRSSDGVALGARVVPQPGYPHQLDVVVTYRVHGDGLSWRLAAENTGTTAAPYGCSVHPYLVAGPGRVDDWTLSLSAGEYLEVDDGRLLPVGRRPVDGTALDFRAGRTPLRGVTVDHAVTGVAPDPDGTARAEVRCADGSGVALEWDPERLPWVQLHTADRPEPELHRAGLAVEPMTCPPDAFRSGEDVVVLRPGDRHTAEWRIRALTGDGV</sequence>
<dbReference type="Gene3D" id="2.70.98.10">
    <property type="match status" value="1"/>
</dbReference>
<dbReference type="InterPro" id="IPR014718">
    <property type="entry name" value="GH-type_carb-bd"/>
</dbReference>
<dbReference type="GO" id="GO:0033499">
    <property type="term" value="P:galactose catabolic process via UDP-galactose, Leloir pathway"/>
    <property type="evidence" value="ECO:0007669"/>
    <property type="project" value="TreeGrafter"/>
</dbReference>